<comment type="caution">
    <text evidence="1">The sequence shown here is derived from an EMBL/GenBank/DDBJ whole genome shotgun (WGS) entry which is preliminary data.</text>
</comment>
<reference evidence="1 2" key="1">
    <citation type="journal article" date="2023" name="Science">
        <title>Complex scaffold remodeling in plant triterpene biosynthesis.</title>
        <authorList>
            <person name="De La Pena R."/>
            <person name="Hodgson H."/>
            <person name="Liu J.C."/>
            <person name="Stephenson M.J."/>
            <person name="Martin A.C."/>
            <person name="Owen C."/>
            <person name="Harkess A."/>
            <person name="Leebens-Mack J."/>
            <person name="Jimenez L.E."/>
            <person name="Osbourn A."/>
            <person name="Sattely E.S."/>
        </authorList>
    </citation>
    <scope>NUCLEOTIDE SEQUENCE [LARGE SCALE GENOMIC DNA]</scope>
    <source>
        <strain evidence="2">cv. JPN11</strain>
        <tissue evidence="1">Leaf</tissue>
    </source>
</reference>
<name>A0ACC1YW12_MELAZ</name>
<accession>A0ACC1YW12</accession>
<evidence type="ECO:0000313" key="1">
    <source>
        <dbReference type="EMBL" id="KAJ4727713.1"/>
    </source>
</evidence>
<dbReference type="EMBL" id="CM051394">
    <property type="protein sequence ID" value="KAJ4727713.1"/>
    <property type="molecule type" value="Genomic_DNA"/>
</dbReference>
<evidence type="ECO:0000313" key="2">
    <source>
        <dbReference type="Proteomes" id="UP001164539"/>
    </source>
</evidence>
<protein>
    <submittedName>
        <fullName evidence="1">Pectinesterase inhibitor</fullName>
    </submittedName>
</protein>
<gene>
    <name evidence="1" type="ORF">OWV82_000767</name>
</gene>
<keyword evidence="2" id="KW-1185">Reference proteome</keyword>
<organism evidence="1 2">
    <name type="scientific">Melia azedarach</name>
    <name type="common">Chinaberry tree</name>
    <dbReference type="NCBI Taxonomy" id="155640"/>
    <lineage>
        <taxon>Eukaryota</taxon>
        <taxon>Viridiplantae</taxon>
        <taxon>Streptophyta</taxon>
        <taxon>Embryophyta</taxon>
        <taxon>Tracheophyta</taxon>
        <taxon>Spermatophyta</taxon>
        <taxon>Magnoliopsida</taxon>
        <taxon>eudicotyledons</taxon>
        <taxon>Gunneridae</taxon>
        <taxon>Pentapetalae</taxon>
        <taxon>rosids</taxon>
        <taxon>malvids</taxon>
        <taxon>Sapindales</taxon>
        <taxon>Meliaceae</taxon>
        <taxon>Melia</taxon>
    </lineage>
</organism>
<sequence>MKSMTSLILVLPPVLCFCLALQPLATNGADETPANNVTNILLKKVCDSSEDKNLCYSTFNANPDSQNSDLTGLAMIGLKIASKNATQIVEYINKRMNENNLDPMLQQGLTDCSDEYLDAAEQLDDSVAALLADAFKDLKTWVNAAIADAVSCQEAFERRPGIEPVIDFNNGIFLKLCNNILIVNKLLAGQ</sequence>
<proteinExistence type="predicted"/>
<dbReference type="Proteomes" id="UP001164539">
    <property type="component" value="Chromosome 1"/>
</dbReference>